<protein>
    <submittedName>
        <fullName evidence="1">Uncharacterized protein</fullName>
    </submittedName>
</protein>
<sequence>MRGAPSVKKSLSYVSNTRIRLHPRIISCSIFSTLVCCLLSSKADNGLFIRHHVFRRHRSIGRVLYSFSYEGPGRPCAYTLRHSSLLLLAFMGACLPVAGTSPIDTNTKHQKRIVPPLRSCLVVLTTGRGVVWGCDRGEILKGKRRNLLQ</sequence>
<dbReference type="GeneID" id="23867972"/>
<accession>D0A809</accession>
<dbReference type="RefSeq" id="XP_011780074.1">
    <property type="nucleotide sequence ID" value="XM_011781772.1"/>
</dbReference>
<dbReference type="Proteomes" id="UP000002316">
    <property type="component" value="Chromosome 11"/>
</dbReference>
<evidence type="ECO:0000313" key="2">
    <source>
        <dbReference type="Proteomes" id="UP000002316"/>
    </source>
</evidence>
<dbReference type="VEuPathDB" id="TriTrypDB:Tbg972.11.9290"/>
<gene>
    <name evidence="1" type="ORF">TbgDal_XI9290</name>
</gene>
<dbReference type="EMBL" id="FN554974">
    <property type="protein sequence ID" value="CBH17810.1"/>
    <property type="molecule type" value="Genomic_DNA"/>
</dbReference>
<dbReference type="AlphaFoldDB" id="D0A809"/>
<name>D0A809_TRYB9</name>
<reference evidence="2" key="1">
    <citation type="journal article" date="2010" name="PLoS Negl. Trop. Dis.">
        <title>The genome sequence of Trypanosoma brucei gambiense, causative agent of chronic human african trypanosomiasis.</title>
        <authorList>
            <person name="Jackson A.P."/>
            <person name="Sanders M."/>
            <person name="Berry A."/>
            <person name="McQuillan J."/>
            <person name="Aslett M.A."/>
            <person name="Quail M.A."/>
            <person name="Chukualim B."/>
            <person name="Capewell P."/>
            <person name="MacLeod A."/>
            <person name="Melville S.E."/>
            <person name="Gibson W."/>
            <person name="Barry J.D."/>
            <person name="Berriman M."/>
            <person name="Hertz-Fowler C."/>
        </authorList>
    </citation>
    <scope>NUCLEOTIDE SEQUENCE [LARGE SCALE GENOMIC DNA]</scope>
    <source>
        <strain evidence="2">MHOM/CI/86/DAL972</strain>
    </source>
</reference>
<evidence type="ECO:0000313" key="1">
    <source>
        <dbReference type="EMBL" id="CBH17810.1"/>
    </source>
</evidence>
<proteinExistence type="predicted"/>
<organism evidence="1 2">
    <name type="scientific">Trypanosoma brucei gambiense (strain MHOM/CI/86/DAL972)</name>
    <dbReference type="NCBI Taxonomy" id="679716"/>
    <lineage>
        <taxon>Eukaryota</taxon>
        <taxon>Discoba</taxon>
        <taxon>Euglenozoa</taxon>
        <taxon>Kinetoplastea</taxon>
        <taxon>Metakinetoplastina</taxon>
        <taxon>Trypanosomatida</taxon>
        <taxon>Trypanosomatidae</taxon>
        <taxon>Trypanosoma</taxon>
    </lineage>
</organism>
<dbReference type="KEGG" id="tbg:TbgDal_XI9290"/>